<dbReference type="Pfam" id="PF04145">
    <property type="entry name" value="Ctr"/>
    <property type="match status" value="1"/>
</dbReference>
<feature type="transmembrane region" description="Helical" evidence="4">
    <location>
        <begin position="66"/>
        <end position="86"/>
    </location>
</feature>
<feature type="transmembrane region" description="Helical" evidence="4">
    <location>
        <begin position="174"/>
        <end position="191"/>
    </location>
</feature>
<gene>
    <name evidence="6" type="ORF">HMPREF1544_08533</name>
</gene>
<dbReference type="PANTHER" id="PTHR12483:SF115">
    <property type="entry name" value="COPPER TRANSPORT PROTEIN"/>
    <property type="match status" value="1"/>
</dbReference>
<keyword evidence="2 4" id="KW-1133">Transmembrane helix</keyword>
<dbReference type="VEuPathDB" id="FungiDB:HMPREF1544_08533"/>
<dbReference type="OMA" id="YWLCLAV"/>
<keyword evidence="1 4" id="KW-0812">Transmembrane</keyword>
<evidence type="ECO:0000256" key="3">
    <source>
        <dbReference type="ARBA" id="ARBA00023136"/>
    </source>
</evidence>
<keyword evidence="7" id="KW-1185">Reference proteome</keyword>
<name>S2J519_MUCC1</name>
<dbReference type="PANTHER" id="PTHR12483">
    <property type="entry name" value="SOLUTE CARRIER FAMILY 31 COPPER TRANSPORTERS"/>
    <property type="match status" value="1"/>
</dbReference>
<keyword evidence="4" id="KW-0813">Transport</keyword>
<dbReference type="GO" id="GO:0005375">
    <property type="term" value="F:copper ion transmembrane transporter activity"/>
    <property type="evidence" value="ECO:0007669"/>
    <property type="project" value="UniProtKB-UniRule"/>
</dbReference>
<dbReference type="InterPro" id="IPR007274">
    <property type="entry name" value="Cop_transporter"/>
</dbReference>
<dbReference type="eggNOG" id="KOG3386">
    <property type="taxonomic scope" value="Eukaryota"/>
</dbReference>
<dbReference type="EMBL" id="KE124031">
    <property type="protein sequence ID" value="EPB84734.1"/>
    <property type="molecule type" value="Genomic_DNA"/>
</dbReference>
<keyword evidence="4" id="KW-0187">Copper transport</keyword>
<reference evidence="7" key="1">
    <citation type="submission" date="2013-05" db="EMBL/GenBank/DDBJ databases">
        <title>The Genome sequence of Mucor circinelloides f. circinelloides 1006PhL.</title>
        <authorList>
            <consortium name="The Broad Institute Genomics Platform"/>
            <person name="Cuomo C."/>
            <person name="Earl A."/>
            <person name="Findley K."/>
            <person name="Lee S.C."/>
            <person name="Walker B."/>
            <person name="Young S."/>
            <person name="Zeng Q."/>
            <person name="Gargeya S."/>
            <person name="Fitzgerald M."/>
            <person name="Haas B."/>
            <person name="Abouelleil A."/>
            <person name="Allen A.W."/>
            <person name="Alvarado L."/>
            <person name="Arachchi H.M."/>
            <person name="Berlin A.M."/>
            <person name="Chapman S.B."/>
            <person name="Gainer-Dewar J."/>
            <person name="Goldberg J."/>
            <person name="Griggs A."/>
            <person name="Gujja S."/>
            <person name="Hansen M."/>
            <person name="Howarth C."/>
            <person name="Imamovic A."/>
            <person name="Ireland A."/>
            <person name="Larimer J."/>
            <person name="McCowan C."/>
            <person name="Murphy C."/>
            <person name="Pearson M."/>
            <person name="Poon T.W."/>
            <person name="Priest M."/>
            <person name="Roberts A."/>
            <person name="Saif S."/>
            <person name="Shea T."/>
            <person name="Sisk P."/>
            <person name="Sykes S."/>
            <person name="Wortman J."/>
            <person name="Nusbaum C."/>
            <person name="Birren B."/>
        </authorList>
    </citation>
    <scope>NUCLEOTIDE SEQUENCE [LARGE SCALE GENOMIC DNA]</scope>
    <source>
        <strain evidence="7">1006PhL</strain>
    </source>
</reference>
<dbReference type="AlphaFoldDB" id="S2J519"/>
<feature type="transmembrane region" description="Helical" evidence="4">
    <location>
        <begin position="148"/>
        <end position="168"/>
    </location>
</feature>
<dbReference type="Proteomes" id="UP000014254">
    <property type="component" value="Unassembled WGS sequence"/>
</dbReference>
<comment type="similarity">
    <text evidence="4">Belongs to the copper transporter (Ctr) (TC 1.A.56) family. SLC31A subfamily.</text>
</comment>
<protein>
    <recommendedName>
        <fullName evidence="4">Copper transport protein</fullName>
    </recommendedName>
</protein>
<evidence type="ECO:0000256" key="4">
    <source>
        <dbReference type="RuleBase" id="RU367022"/>
    </source>
</evidence>
<evidence type="ECO:0000256" key="1">
    <source>
        <dbReference type="ARBA" id="ARBA00022692"/>
    </source>
</evidence>
<organism evidence="6 7">
    <name type="scientific">Mucor circinelloides f. circinelloides (strain 1006PhL)</name>
    <name type="common">Mucormycosis agent</name>
    <name type="synonym">Calyptromyces circinelloides</name>
    <dbReference type="NCBI Taxonomy" id="1220926"/>
    <lineage>
        <taxon>Eukaryota</taxon>
        <taxon>Fungi</taxon>
        <taxon>Fungi incertae sedis</taxon>
        <taxon>Mucoromycota</taxon>
        <taxon>Mucoromycotina</taxon>
        <taxon>Mucoromycetes</taxon>
        <taxon>Mucorales</taxon>
        <taxon>Mucorineae</taxon>
        <taxon>Mucoraceae</taxon>
        <taxon>Mucor</taxon>
    </lineage>
</organism>
<feature type="region of interest" description="Disordered" evidence="5">
    <location>
        <begin position="1"/>
        <end position="34"/>
    </location>
</feature>
<dbReference type="OrthoDB" id="161814at2759"/>
<accession>S2J519</accession>
<keyword evidence="3 4" id="KW-0472">Membrane</keyword>
<dbReference type="FunCoup" id="S2J519">
    <property type="interactions" value="197"/>
</dbReference>
<dbReference type="InParanoid" id="S2J519"/>
<keyword evidence="4" id="KW-0406">Ion transport</keyword>
<comment type="subcellular location">
    <subcellularLocation>
        <location evidence="4">Membrane</location>
        <topology evidence="4">Multi-pass membrane protein</topology>
    </subcellularLocation>
</comment>
<evidence type="ECO:0000313" key="6">
    <source>
        <dbReference type="EMBL" id="EPB84734.1"/>
    </source>
</evidence>
<dbReference type="GO" id="GO:0016020">
    <property type="term" value="C:membrane"/>
    <property type="evidence" value="ECO:0007669"/>
    <property type="project" value="UniProtKB-SubCell"/>
</dbReference>
<dbReference type="STRING" id="1220926.S2J519"/>
<sequence length="204" mass="22827">MEGHEGHMMPGSHDMSGMSGHEGHTMPGHDMPGHDMPEANCSMNMLFNWQVNDVCVVFESWHIHNAVEMLISCIVVFCIAAAYEYLRVWSMSLQDQWSQADKKKLSDQQTVVGGHAEDVYESVAAAADSTSFLRKDMILVRRSSKHQVLRSIIYAVLVAISFWLMLVFMTYNGYLMIATVLGAGFGHLIFGNGKLKASRDIQCH</sequence>
<proteinExistence type="inferred from homology"/>
<evidence type="ECO:0000313" key="7">
    <source>
        <dbReference type="Proteomes" id="UP000014254"/>
    </source>
</evidence>
<evidence type="ECO:0000256" key="5">
    <source>
        <dbReference type="SAM" id="MobiDB-lite"/>
    </source>
</evidence>
<evidence type="ECO:0000256" key="2">
    <source>
        <dbReference type="ARBA" id="ARBA00022989"/>
    </source>
</evidence>
<keyword evidence="4" id="KW-0186">Copper</keyword>